<sequence length="87" mass="10000">MQNSKSLFSFKKLPNRYTSIVLPFLLSIIMTFVVSMISTLRSLGLEEFSIYVWMSAWAISWLIAFPTLLFILPIVRKITAMLVQQPA</sequence>
<organism evidence="2 3">
    <name type="scientific">Acinetobacter calcoaceticus</name>
    <dbReference type="NCBI Taxonomy" id="471"/>
    <lineage>
        <taxon>Bacteria</taxon>
        <taxon>Pseudomonadati</taxon>
        <taxon>Pseudomonadota</taxon>
        <taxon>Gammaproteobacteria</taxon>
        <taxon>Moraxellales</taxon>
        <taxon>Moraxellaceae</taxon>
        <taxon>Acinetobacter</taxon>
        <taxon>Acinetobacter calcoaceticus/baumannii complex</taxon>
    </lineage>
</organism>
<protein>
    <submittedName>
        <fullName evidence="2">Type III secretory pathway component EscU</fullName>
    </submittedName>
</protein>
<dbReference type="InterPro" id="IPR021529">
    <property type="entry name" value="DUF2798"/>
</dbReference>
<keyword evidence="1" id="KW-0472">Membrane</keyword>
<dbReference type="EMBL" id="JAUSQP010000003">
    <property type="protein sequence ID" value="MDP9804085.1"/>
    <property type="molecule type" value="Genomic_DNA"/>
</dbReference>
<accession>A0ABD5ANS0</accession>
<gene>
    <name evidence="2" type="ORF">J2771_002358</name>
</gene>
<feature type="transmembrane region" description="Helical" evidence="1">
    <location>
        <begin position="20"/>
        <end position="38"/>
    </location>
</feature>
<dbReference type="Pfam" id="PF11391">
    <property type="entry name" value="DUF2798"/>
    <property type="match status" value="1"/>
</dbReference>
<keyword evidence="1" id="KW-0812">Transmembrane</keyword>
<feature type="transmembrane region" description="Helical" evidence="1">
    <location>
        <begin position="50"/>
        <end position="75"/>
    </location>
</feature>
<name>A0ABD5ANS0_ACICA</name>
<dbReference type="AlphaFoldDB" id="A0ABD5ANS0"/>
<comment type="caution">
    <text evidence="2">The sequence shown here is derived from an EMBL/GenBank/DDBJ whole genome shotgun (WGS) entry which is preliminary data.</text>
</comment>
<reference evidence="2 3" key="1">
    <citation type="submission" date="2023-07" db="EMBL/GenBank/DDBJ databases">
        <title>Sorghum-associated microbial communities from plants grown in Nebraska, USA.</title>
        <authorList>
            <person name="Schachtman D."/>
        </authorList>
    </citation>
    <scope>NUCLEOTIDE SEQUENCE [LARGE SCALE GENOMIC DNA]</scope>
    <source>
        <strain evidence="2 3">CC146</strain>
    </source>
</reference>
<dbReference type="KEGG" id="acal:BUM88_01795"/>
<dbReference type="GeneID" id="92921119"/>
<evidence type="ECO:0000256" key="1">
    <source>
        <dbReference type="SAM" id="Phobius"/>
    </source>
</evidence>
<keyword evidence="1" id="KW-1133">Transmembrane helix</keyword>
<proteinExistence type="predicted"/>
<dbReference type="RefSeq" id="WP_003654645.1">
    <property type="nucleotide sequence ID" value="NZ_BAABSM010000004.1"/>
</dbReference>
<evidence type="ECO:0000313" key="3">
    <source>
        <dbReference type="Proteomes" id="UP001240164"/>
    </source>
</evidence>
<dbReference type="Proteomes" id="UP001240164">
    <property type="component" value="Unassembled WGS sequence"/>
</dbReference>
<evidence type="ECO:0000313" key="2">
    <source>
        <dbReference type="EMBL" id="MDP9804085.1"/>
    </source>
</evidence>